<protein>
    <recommendedName>
        <fullName evidence="4">DUF1206 domain-containing protein</fullName>
    </recommendedName>
</protein>
<reference evidence="2 3" key="1">
    <citation type="journal article" date="2023" name="Elife">
        <title>Identification of key yeast species and microbe-microbe interactions impacting larval growth of Drosophila in the wild.</title>
        <authorList>
            <person name="Mure A."/>
            <person name="Sugiura Y."/>
            <person name="Maeda R."/>
            <person name="Honda K."/>
            <person name="Sakurai N."/>
            <person name="Takahashi Y."/>
            <person name="Watada M."/>
            <person name="Katoh T."/>
            <person name="Gotoh A."/>
            <person name="Gotoh Y."/>
            <person name="Taniguchi I."/>
            <person name="Nakamura K."/>
            <person name="Hayashi T."/>
            <person name="Katayama T."/>
            <person name="Uemura T."/>
            <person name="Hattori Y."/>
        </authorList>
    </citation>
    <scope>NUCLEOTIDE SEQUENCE [LARGE SCALE GENOMIC DNA]</scope>
    <source>
        <strain evidence="2 3">KH-74</strain>
    </source>
</reference>
<feature type="transmembrane region" description="Helical" evidence="1">
    <location>
        <begin position="62"/>
        <end position="80"/>
    </location>
</feature>
<keyword evidence="1" id="KW-1133">Transmembrane helix</keyword>
<organism evidence="2 3">
    <name type="scientific">Maudiozyma humilis</name>
    <name type="common">Sour dough yeast</name>
    <name type="synonym">Kazachstania humilis</name>
    <dbReference type="NCBI Taxonomy" id="51915"/>
    <lineage>
        <taxon>Eukaryota</taxon>
        <taxon>Fungi</taxon>
        <taxon>Dikarya</taxon>
        <taxon>Ascomycota</taxon>
        <taxon>Saccharomycotina</taxon>
        <taxon>Saccharomycetes</taxon>
        <taxon>Saccharomycetales</taxon>
        <taxon>Saccharomycetaceae</taxon>
        <taxon>Maudiozyma</taxon>
    </lineage>
</organism>
<proteinExistence type="predicted"/>
<keyword evidence="1" id="KW-0812">Transmembrane</keyword>
<dbReference type="AlphaFoldDB" id="A0AAV5RRA8"/>
<evidence type="ECO:0000313" key="3">
    <source>
        <dbReference type="Proteomes" id="UP001377567"/>
    </source>
</evidence>
<evidence type="ECO:0008006" key="4">
    <source>
        <dbReference type="Google" id="ProtNLM"/>
    </source>
</evidence>
<sequence length="104" mass="11210">MRSVETRVFGRGIPRASPTGITARSLVVGVLTAVGSFSIFLLGVDAVVQGRTAVAHGVWQQALWRVARIALGALATMYIVRTLALLADTWVVQRVPGRVHYRGL</sequence>
<accession>A0AAV5RRA8</accession>
<name>A0AAV5RRA8_MAUHU</name>
<keyword evidence="3" id="KW-1185">Reference proteome</keyword>
<keyword evidence="1" id="KW-0472">Membrane</keyword>
<gene>
    <name evidence="2" type="ORF">DAKH74_005740</name>
</gene>
<dbReference type="Proteomes" id="UP001377567">
    <property type="component" value="Unassembled WGS sequence"/>
</dbReference>
<evidence type="ECO:0000313" key="2">
    <source>
        <dbReference type="EMBL" id="GMM53958.1"/>
    </source>
</evidence>
<comment type="caution">
    <text evidence="2">The sequence shown here is derived from an EMBL/GenBank/DDBJ whole genome shotgun (WGS) entry which is preliminary data.</text>
</comment>
<feature type="transmembrane region" description="Helical" evidence="1">
    <location>
        <begin position="21"/>
        <end position="42"/>
    </location>
</feature>
<evidence type="ECO:0000256" key="1">
    <source>
        <dbReference type="SAM" id="Phobius"/>
    </source>
</evidence>
<dbReference type="EMBL" id="BTGD01000001">
    <property type="protein sequence ID" value="GMM53958.1"/>
    <property type="molecule type" value="Genomic_DNA"/>
</dbReference>